<dbReference type="InterPro" id="IPR020323">
    <property type="entry name" value="DUF2716"/>
</dbReference>
<evidence type="ECO:0000313" key="1">
    <source>
        <dbReference type="EMBL" id="MCY9230856.1"/>
    </source>
</evidence>
<reference evidence="1" key="1">
    <citation type="submission" date="2022-02" db="EMBL/GenBank/DDBJ databases">
        <title>Crop Bioprotection Bacillus Genome Sequencing.</title>
        <authorList>
            <person name="Dunlap C."/>
        </authorList>
    </citation>
    <scope>NUCLEOTIDE SEQUENCE</scope>
    <source>
        <strain evidence="1">T20C13</strain>
    </source>
</reference>
<dbReference type="EMBL" id="JALAXJ010000017">
    <property type="protein sequence ID" value="MCY9230856.1"/>
    <property type="molecule type" value="Genomic_DNA"/>
</dbReference>
<comment type="caution">
    <text evidence="1">The sequence shown here is derived from an EMBL/GenBank/DDBJ whole genome shotgun (WGS) entry which is preliminary data.</text>
</comment>
<name>A0A9Q4EV38_9BACI</name>
<sequence length="154" mass="18407">MSWYPLNEENNDYIWSQVNGIIKWKPGSEFYKIKPPKPYSVFDVSINIDKETIDDLESKMLKAFQACTTPQETMYALDWQHESYVFHPHGRIPKDEFGEWPVPIFPNGDYYFFFHQNFEWGVLGDPWHQTITLFGEKILNQVEHDKPIIFRENI</sequence>
<organism evidence="1 2">
    <name type="scientific">Bacillus inaquosorum</name>
    <dbReference type="NCBI Taxonomy" id="483913"/>
    <lineage>
        <taxon>Bacteria</taxon>
        <taxon>Bacillati</taxon>
        <taxon>Bacillota</taxon>
        <taxon>Bacilli</taxon>
        <taxon>Bacillales</taxon>
        <taxon>Bacillaceae</taxon>
        <taxon>Bacillus</taxon>
    </lineage>
</organism>
<dbReference type="RefSeq" id="WP_268285735.1">
    <property type="nucleotide sequence ID" value="NZ_JALAJJ010000014.1"/>
</dbReference>
<dbReference type="Pfam" id="PF10898">
    <property type="entry name" value="DUF2716"/>
    <property type="match status" value="1"/>
</dbReference>
<dbReference type="AlphaFoldDB" id="A0A9Q4EV38"/>
<proteinExistence type="predicted"/>
<accession>A0A9Q4EV38</accession>
<gene>
    <name evidence="1" type="ORF">MOE99_16150</name>
</gene>
<evidence type="ECO:0000313" key="2">
    <source>
        <dbReference type="Proteomes" id="UP001066278"/>
    </source>
</evidence>
<protein>
    <submittedName>
        <fullName evidence="1">DUF2716 domain-containing protein</fullName>
    </submittedName>
</protein>
<dbReference type="Proteomes" id="UP001066278">
    <property type="component" value="Unassembled WGS sequence"/>
</dbReference>